<comment type="caution">
    <text evidence="1">The sequence shown here is derived from an EMBL/GenBank/DDBJ whole genome shotgun (WGS) entry which is preliminary data.</text>
</comment>
<dbReference type="EMBL" id="JAUEPU010000073">
    <property type="protein sequence ID" value="KAK0481191.1"/>
    <property type="molecule type" value="Genomic_DNA"/>
</dbReference>
<dbReference type="Proteomes" id="UP001175228">
    <property type="component" value="Unassembled WGS sequence"/>
</dbReference>
<dbReference type="AlphaFoldDB" id="A0AA39PCC1"/>
<proteinExistence type="predicted"/>
<protein>
    <submittedName>
        <fullName evidence="1">Uncharacterized protein</fullName>
    </submittedName>
</protein>
<evidence type="ECO:0000313" key="2">
    <source>
        <dbReference type="Proteomes" id="UP001175228"/>
    </source>
</evidence>
<keyword evidence="2" id="KW-1185">Reference proteome</keyword>
<reference evidence="1" key="1">
    <citation type="submission" date="2023-06" db="EMBL/GenBank/DDBJ databases">
        <authorList>
            <consortium name="Lawrence Berkeley National Laboratory"/>
            <person name="Ahrendt S."/>
            <person name="Sahu N."/>
            <person name="Indic B."/>
            <person name="Wong-Bajracharya J."/>
            <person name="Merenyi Z."/>
            <person name="Ke H.-M."/>
            <person name="Monk M."/>
            <person name="Kocsube S."/>
            <person name="Drula E."/>
            <person name="Lipzen A."/>
            <person name="Balint B."/>
            <person name="Henrissat B."/>
            <person name="Andreopoulos B."/>
            <person name="Martin F.M."/>
            <person name="Harder C.B."/>
            <person name="Rigling D."/>
            <person name="Ford K.L."/>
            <person name="Foster G.D."/>
            <person name="Pangilinan J."/>
            <person name="Papanicolaou A."/>
            <person name="Barry K."/>
            <person name="LaButti K."/>
            <person name="Viragh M."/>
            <person name="Koriabine M."/>
            <person name="Yan M."/>
            <person name="Riley R."/>
            <person name="Champramary S."/>
            <person name="Plett K.L."/>
            <person name="Tsai I.J."/>
            <person name="Slot J."/>
            <person name="Sipos G."/>
            <person name="Plett J."/>
            <person name="Nagy L.G."/>
            <person name="Grigoriev I.V."/>
        </authorList>
    </citation>
    <scope>NUCLEOTIDE SEQUENCE</scope>
    <source>
        <strain evidence="1">HWK02</strain>
    </source>
</reference>
<accession>A0AA39PCC1</accession>
<organism evidence="1 2">
    <name type="scientific">Armillaria luteobubalina</name>
    <dbReference type="NCBI Taxonomy" id="153913"/>
    <lineage>
        <taxon>Eukaryota</taxon>
        <taxon>Fungi</taxon>
        <taxon>Dikarya</taxon>
        <taxon>Basidiomycota</taxon>
        <taxon>Agaricomycotina</taxon>
        <taxon>Agaricomycetes</taxon>
        <taxon>Agaricomycetidae</taxon>
        <taxon>Agaricales</taxon>
        <taxon>Marasmiineae</taxon>
        <taxon>Physalacriaceae</taxon>
        <taxon>Armillaria</taxon>
    </lineage>
</organism>
<gene>
    <name evidence="1" type="ORF">EDD18DRAFT_1113045</name>
</gene>
<name>A0AA39PCC1_9AGAR</name>
<evidence type="ECO:0000313" key="1">
    <source>
        <dbReference type="EMBL" id="KAK0481191.1"/>
    </source>
</evidence>
<sequence>MPSSGIYWDLLDVLFTEDDNFKPFIYATFNVLPSMPPFDRREAHHDQTIEPFFSPCKNQAPELLQTFRTNFDPDSTDIVNNDPESPSVFGKRLSYRGDARMSDGQGSHVFRKFRSIEKFDTNLGSTQESWGTATTLYQVFGVLVPQTNGFDGGSFSPQVIERFPSVRYHPYSSDHTSQNQSHTLLISETNPESTLSSTSSLRSSDDNLASVASFISVSSEFSVDVLPCSEGFHRAEFDPRHQEILAQKLNLLIDKVFYYENLRDETIHICPLGCGTEFPGYTIRQHLKKFHKGMSKGPQVQCNRGLLPEGSNIQCSGEKIRALPSFGALSILFGATNPQVQLAPALSTMQCFTPQTYY</sequence>